<dbReference type="EMBL" id="JANRMS010000910">
    <property type="protein sequence ID" value="KAJ3532964.1"/>
    <property type="molecule type" value="Genomic_DNA"/>
</dbReference>
<comment type="caution">
    <text evidence="1">The sequence shown here is derived from an EMBL/GenBank/DDBJ whole genome shotgun (WGS) entry which is preliminary data.</text>
</comment>
<gene>
    <name evidence="1" type="ORF">NM208_g8196</name>
</gene>
<accession>A0ACC1S665</accession>
<name>A0ACC1S665_9HYPO</name>
<proteinExistence type="predicted"/>
<evidence type="ECO:0000313" key="2">
    <source>
        <dbReference type="Proteomes" id="UP001148629"/>
    </source>
</evidence>
<evidence type="ECO:0000313" key="1">
    <source>
        <dbReference type="EMBL" id="KAJ3532964.1"/>
    </source>
</evidence>
<protein>
    <submittedName>
        <fullName evidence="1">Uncharacterized protein</fullName>
    </submittedName>
</protein>
<keyword evidence="2" id="KW-1185">Reference proteome</keyword>
<reference evidence="1" key="1">
    <citation type="submission" date="2022-08" db="EMBL/GenBank/DDBJ databases">
        <title>Genome Sequence of Fusarium decemcellulare.</title>
        <authorList>
            <person name="Buettner E."/>
        </authorList>
    </citation>
    <scope>NUCLEOTIDE SEQUENCE</scope>
    <source>
        <strain evidence="1">Babe19</strain>
    </source>
</reference>
<dbReference type="Proteomes" id="UP001148629">
    <property type="component" value="Unassembled WGS sequence"/>
</dbReference>
<organism evidence="1 2">
    <name type="scientific">Fusarium decemcellulare</name>
    <dbReference type="NCBI Taxonomy" id="57161"/>
    <lineage>
        <taxon>Eukaryota</taxon>
        <taxon>Fungi</taxon>
        <taxon>Dikarya</taxon>
        <taxon>Ascomycota</taxon>
        <taxon>Pezizomycotina</taxon>
        <taxon>Sordariomycetes</taxon>
        <taxon>Hypocreomycetidae</taxon>
        <taxon>Hypocreales</taxon>
        <taxon>Nectriaceae</taxon>
        <taxon>Fusarium</taxon>
        <taxon>Fusarium decemcellulare species complex</taxon>
    </lineage>
</organism>
<sequence>MATESTTQPTSTSSDELYKYGRDRASLKHKNGLASEEGENVQVGQSEELTCYSSELVKSRSTFQVAFMSFVLASIPYGLATSLFYPLANGGPATMIWGWLGVSLVIFCVAVSLGEITSVYPTAGGVYYQTFMLSPARWRKLASWICGWSYVAGNILITLAVNFGTTLFLVGCINVFESAPGVGVFEAETYQVFLIFVAITLFCNSVSSLGNRWLPLLDTFAIFWTFAGLIAIVVCTLSLAKHGRHTSRYAFGHFEPLSGWTPGWAFCVGLLHAAYATSSTGMIISMSEEVRFPKTQVPRAMVGTIILNTIAGLLLLVSLAFVLPDLEVLISIEQPTPVIIKSAVGSAGAAFGLLIPLIVLAIICGIGCTTAASRCTWAFARDGAIPASHLWRQVNRTLQIPLNAMMLSMVVQIVVGAIYFGSATAFNSFSSAGVIFLTVSYATPIAVSFFQGRKQVKDGAFHLGQFGAFCNVVAICWSLLAIPLFCMPSFLPVTASTVNYASVVFVGFVLVATFWYWVWGYRNYQGPPVVGHGYVDHTLE</sequence>